<comment type="caution">
    <text evidence="2">The sequence shown here is derived from an EMBL/GenBank/DDBJ whole genome shotgun (WGS) entry which is preliminary data.</text>
</comment>
<evidence type="ECO:0000313" key="2">
    <source>
        <dbReference type="EMBL" id="TCL06806.1"/>
    </source>
</evidence>
<dbReference type="Proteomes" id="UP000294555">
    <property type="component" value="Unassembled WGS sequence"/>
</dbReference>
<feature type="chain" id="PRO_5020886737" evidence="1">
    <location>
        <begin position="23"/>
        <end position="48"/>
    </location>
</feature>
<keyword evidence="3" id="KW-1185">Reference proteome</keyword>
<sequence>MKKTIAALALIAAMVAPAVSMAAQNDYQDYAHTYPVSQGNAHHVNTAE</sequence>
<proteinExistence type="predicted"/>
<organism evidence="2 3">
    <name type="scientific">Sodalis ligni</name>
    <dbReference type="NCBI Taxonomy" id="2697027"/>
    <lineage>
        <taxon>Bacteria</taxon>
        <taxon>Pseudomonadati</taxon>
        <taxon>Pseudomonadota</taxon>
        <taxon>Gammaproteobacteria</taxon>
        <taxon>Enterobacterales</taxon>
        <taxon>Bruguierivoracaceae</taxon>
        <taxon>Sodalis</taxon>
    </lineage>
</organism>
<evidence type="ECO:0000256" key="1">
    <source>
        <dbReference type="SAM" id="SignalP"/>
    </source>
</evidence>
<dbReference type="RefSeq" id="WP_165934248.1">
    <property type="nucleotide sequence ID" value="NZ_CP075169.1"/>
</dbReference>
<accession>A0A4R1NPZ2</accession>
<feature type="signal peptide" evidence="1">
    <location>
        <begin position="1"/>
        <end position="22"/>
    </location>
</feature>
<gene>
    <name evidence="2" type="ORF">EZJ58_5099</name>
</gene>
<reference evidence="2 3" key="1">
    <citation type="submission" date="2019-02" db="EMBL/GenBank/DDBJ databases">
        <title>Investigation of anaerobic lignin degradation for improved lignocellulosic biofuels.</title>
        <authorList>
            <person name="Deangelis K."/>
        </authorList>
    </citation>
    <scope>NUCLEOTIDE SEQUENCE [LARGE SCALE GENOMIC DNA]</scope>
    <source>
        <strain evidence="2 3">159R</strain>
    </source>
</reference>
<protein>
    <submittedName>
        <fullName evidence="2">Uncharacterized protein</fullName>
    </submittedName>
</protein>
<dbReference type="AlphaFoldDB" id="A0A4R1NPZ2"/>
<evidence type="ECO:0000313" key="3">
    <source>
        <dbReference type="Proteomes" id="UP000294555"/>
    </source>
</evidence>
<name>A0A4R1NPZ2_9GAMM</name>
<dbReference type="EMBL" id="SJOI01000001">
    <property type="protein sequence ID" value="TCL06806.1"/>
    <property type="molecule type" value="Genomic_DNA"/>
</dbReference>
<keyword evidence="1" id="KW-0732">Signal</keyword>